<keyword evidence="2" id="KW-0560">Oxidoreductase</keyword>
<proteinExistence type="inferred from homology"/>
<evidence type="ECO:0000256" key="1">
    <source>
        <dbReference type="ARBA" id="ARBA00006484"/>
    </source>
</evidence>
<evidence type="ECO:0000256" key="2">
    <source>
        <dbReference type="ARBA" id="ARBA00023002"/>
    </source>
</evidence>
<comment type="caution">
    <text evidence="4">The sequence shown here is derived from an EMBL/GenBank/DDBJ whole genome shotgun (WGS) entry which is preliminary data.</text>
</comment>
<dbReference type="PANTHER" id="PTHR42760">
    <property type="entry name" value="SHORT-CHAIN DEHYDROGENASES/REDUCTASES FAMILY MEMBER"/>
    <property type="match status" value="1"/>
</dbReference>
<dbReference type="PANTHER" id="PTHR42760:SF133">
    <property type="entry name" value="3-OXOACYL-[ACYL-CARRIER-PROTEIN] REDUCTASE"/>
    <property type="match status" value="1"/>
</dbReference>
<dbReference type="SMART" id="SM00822">
    <property type="entry name" value="PKS_KR"/>
    <property type="match status" value="1"/>
</dbReference>
<sequence length="247" mass="26380">MKLKGKTVIITGGAQGIGAATARRFADEGALVLIGDMNQDAGLAAVAEMRKEKGRIVHFHQLNVTDKASIKTFIDHALTLFNGRIDVLINNAGITRDNFLSKMPEEDYDAVMNVNAKGPFLMMRALAPPMKQQEGGGAIINISSIVARMGNKGQVNYIASKSAVEGMTRAVALEYAPTVRINAIAPGFIETSMTAGIPEEVTKKFFARIPLGRFGKPDEIADAALYLATASYMTGHVLCVNGGMHLA</sequence>
<dbReference type="InterPro" id="IPR057326">
    <property type="entry name" value="KR_dom"/>
</dbReference>
<reference evidence="4 5" key="1">
    <citation type="journal article" date="2016" name="Nat. Commun.">
        <title>Thousands of microbial genomes shed light on interconnected biogeochemical processes in an aquifer system.</title>
        <authorList>
            <person name="Anantharaman K."/>
            <person name="Brown C.T."/>
            <person name="Hug L.A."/>
            <person name="Sharon I."/>
            <person name="Castelle C.J."/>
            <person name="Probst A.J."/>
            <person name="Thomas B.C."/>
            <person name="Singh A."/>
            <person name="Wilkins M.J."/>
            <person name="Karaoz U."/>
            <person name="Brodie E.L."/>
            <person name="Williams K.H."/>
            <person name="Hubbard S.S."/>
            <person name="Banfield J.F."/>
        </authorList>
    </citation>
    <scope>NUCLEOTIDE SEQUENCE [LARGE SCALE GENOMIC DNA]</scope>
</reference>
<gene>
    <name evidence="4" type="ORF">A2942_01960</name>
</gene>
<evidence type="ECO:0000313" key="5">
    <source>
        <dbReference type="Proteomes" id="UP000178534"/>
    </source>
</evidence>
<dbReference type="Pfam" id="PF13561">
    <property type="entry name" value="adh_short_C2"/>
    <property type="match status" value="1"/>
</dbReference>
<dbReference type="PRINTS" id="PR00080">
    <property type="entry name" value="SDRFAMILY"/>
</dbReference>
<name>A0A1G2DGJ7_9BACT</name>
<dbReference type="EMBL" id="MHLP01000031">
    <property type="protein sequence ID" value="OGZ11908.1"/>
    <property type="molecule type" value="Genomic_DNA"/>
</dbReference>
<dbReference type="InterPro" id="IPR036291">
    <property type="entry name" value="NAD(P)-bd_dom_sf"/>
</dbReference>
<dbReference type="NCBIfam" id="NF009466">
    <property type="entry name" value="PRK12826.1-2"/>
    <property type="match status" value="1"/>
</dbReference>
<organism evidence="4 5">
    <name type="scientific">Candidatus Lloydbacteria bacterium RIFCSPLOWO2_01_FULL_50_20</name>
    <dbReference type="NCBI Taxonomy" id="1798665"/>
    <lineage>
        <taxon>Bacteria</taxon>
        <taxon>Candidatus Lloydiibacteriota</taxon>
    </lineage>
</organism>
<dbReference type="STRING" id="1798665.A2942_01960"/>
<dbReference type="FunFam" id="3.40.50.720:FF:000173">
    <property type="entry name" value="3-oxoacyl-[acyl-carrier protein] reductase"/>
    <property type="match status" value="1"/>
</dbReference>
<evidence type="ECO:0000259" key="3">
    <source>
        <dbReference type="SMART" id="SM00822"/>
    </source>
</evidence>
<dbReference type="AlphaFoldDB" id="A0A1G2DGJ7"/>
<dbReference type="SUPFAM" id="SSF51735">
    <property type="entry name" value="NAD(P)-binding Rossmann-fold domains"/>
    <property type="match status" value="1"/>
</dbReference>
<dbReference type="InterPro" id="IPR002347">
    <property type="entry name" value="SDR_fam"/>
</dbReference>
<accession>A0A1G2DGJ7</accession>
<dbReference type="Proteomes" id="UP000178534">
    <property type="component" value="Unassembled WGS sequence"/>
</dbReference>
<dbReference type="GO" id="GO:0016616">
    <property type="term" value="F:oxidoreductase activity, acting on the CH-OH group of donors, NAD or NADP as acceptor"/>
    <property type="evidence" value="ECO:0007669"/>
    <property type="project" value="UniProtKB-ARBA"/>
</dbReference>
<evidence type="ECO:0000313" key="4">
    <source>
        <dbReference type="EMBL" id="OGZ11908.1"/>
    </source>
</evidence>
<dbReference type="Gene3D" id="3.40.50.720">
    <property type="entry name" value="NAD(P)-binding Rossmann-like Domain"/>
    <property type="match status" value="1"/>
</dbReference>
<comment type="similarity">
    <text evidence="1">Belongs to the short-chain dehydrogenases/reductases (SDR) family.</text>
</comment>
<protein>
    <recommendedName>
        <fullName evidence="3">Ketoreductase domain-containing protein</fullName>
    </recommendedName>
</protein>
<dbReference type="PRINTS" id="PR00081">
    <property type="entry name" value="GDHRDH"/>
</dbReference>
<feature type="domain" description="Ketoreductase" evidence="3">
    <location>
        <begin position="6"/>
        <end position="187"/>
    </location>
</feature>
<dbReference type="NCBIfam" id="NF005559">
    <property type="entry name" value="PRK07231.1"/>
    <property type="match status" value="1"/>
</dbReference>